<reference evidence="1 2" key="1">
    <citation type="submission" date="2021-06" db="EMBL/GenBank/DDBJ databases">
        <title>Caerostris darwini draft genome.</title>
        <authorList>
            <person name="Kono N."/>
            <person name="Arakawa K."/>
        </authorList>
    </citation>
    <scope>NUCLEOTIDE SEQUENCE [LARGE SCALE GENOMIC DNA]</scope>
</reference>
<gene>
    <name evidence="1" type="ORF">CDAR_163741</name>
</gene>
<protein>
    <submittedName>
        <fullName evidence="1">Uncharacterized protein</fullName>
    </submittedName>
</protein>
<accession>A0AAV4RPW5</accession>
<evidence type="ECO:0000313" key="2">
    <source>
        <dbReference type="Proteomes" id="UP001054837"/>
    </source>
</evidence>
<dbReference type="Proteomes" id="UP001054837">
    <property type="component" value="Unassembled WGS sequence"/>
</dbReference>
<comment type="caution">
    <text evidence="1">The sequence shown here is derived from an EMBL/GenBank/DDBJ whole genome shotgun (WGS) entry which is preliminary data.</text>
</comment>
<sequence length="86" mass="9711">MGQRNGLDWAGWELGGGLRGSPTPYFTVFNGTHSKTDKENFISTSCVKPGFKDYMYFRAVQCICDSQYNFQNSTSLTNHCDSPLER</sequence>
<organism evidence="1 2">
    <name type="scientific">Caerostris darwini</name>
    <dbReference type="NCBI Taxonomy" id="1538125"/>
    <lineage>
        <taxon>Eukaryota</taxon>
        <taxon>Metazoa</taxon>
        <taxon>Ecdysozoa</taxon>
        <taxon>Arthropoda</taxon>
        <taxon>Chelicerata</taxon>
        <taxon>Arachnida</taxon>
        <taxon>Araneae</taxon>
        <taxon>Araneomorphae</taxon>
        <taxon>Entelegynae</taxon>
        <taxon>Araneoidea</taxon>
        <taxon>Araneidae</taxon>
        <taxon>Caerostris</taxon>
    </lineage>
</organism>
<evidence type="ECO:0000313" key="1">
    <source>
        <dbReference type="EMBL" id="GIY24308.1"/>
    </source>
</evidence>
<keyword evidence="2" id="KW-1185">Reference proteome</keyword>
<name>A0AAV4RPW5_9ARAC</name>
<dbReference type="EMBL" id="BPLQ01006661">
    <property type="protein sequence ID" value="GIY24308.1"/>
    <property type="molecule type" value="Genomic_DNA"/>
</dbReference>
<proteinExistence type="predicted"/>
<dbReference type="AlphaFoldDB" id="A0AAV4RPW5"/>